<gene>
    <name evidence="1" type="ORF">KGD84_32135</name>
</gene>
<dbReference type="EMBL" id="CP074134">
    <property type="protein sequence ID" value="QUX26351.1"/>
    <property type="molecule type" value="Genomic_DNA"/>
</dbReference>
<reference evidence="2" key="1">
    <citation type="submission" date="2021-05" db="EMBL/GenBank/DDBJ databases">
        <title>Direct Submission.</title>
        <authorList>
            <person name="Li K."/>
            <person name="Gao J."/>
        </authorList>
    </citation>
    <scope>NUCLEOTIDE SEQUENCE [LARGE SCALE GENOMIC DNA]</scope>
    <source>
        <strain evidence="2">Mg02</strain>
        <plasmid evidence="2">unnamed2</plasmid>
    </source>
</reference>
<protein>
    <recommendedName>
        <fullName evidence="3">CdiI immunity protein domain-containing protein</fullName>
    </recommendedName>
</protein>
<evidence type="ECO:0000313" key="1">
    <source>
        <dbReference type="EMBL" id="QUX26351.1"/>
    </source>
</evidence>
<organism evidence="1 2">
    <name type="scientific">Nocardiopsis changdeensis</name>
    <dbReference type="NCBI Taxonomy" id="2831969"/>
    <lineage>
        <taxon>Bacteria</taxon>
        <taxon>Bacillati</taxon>
        <taxon>Actinomycetota</taxon>
        <taxon>Actinomycetes</taxon>
        <taxon>Streptosporangiales</taxon>
        <taxon>Nocardiopsidaceae</taxon>
        <taxon>Nocardiopsis</taxon>
    </lineage>
</organism>
<keyword evidence="2" id="KW-1185">Reference proteome</keyword>
<keyword evidence="1" id="KW-0614">Plasmid</keyword>
<dbReference type="Proteomes" id="UP000676079">
    <property type="component" value="Plasmid unnamed2"/>
</dbReference>
<evidence type="ECO:0000313" key="2">
    <source>
        <dbReference type="Proteomes" id="UP000676079"/>
    </source>
</evidence>
<sequence>MEAVFYHALYGALDYYWHRYGTDMDTCDIPPSLVRMVGEHAQEAPAALAADLDAAFEMLDGAGVPRASALACLRHNLTHPDFPRAALTQTRGLLASLELHGAATGH</sequence>
<evidence type="ECO:0008006" key="3">
    <source>
        <dbReference type="Google" id="ProtNLM"/>
    </source>
</evidence>
<geneLocation type="plasmid" evidence="1 2">
    <name>unnamed2</name>
</geneLocation>
<accession>A0ABX8BW65</accession>
<proteinExistence type="predicted"/>
<dbReference type="RefSeq" id="WP_220566136.1">
    <property type="nucleotide sequence ID" value="NZ_CP074134.1"/>
</dbReference>
<name>A0ABX8BW65_9ACTN</name>